<dbReference type="WBParaSite" id="PSAMB.scaffold5176size12423.g26045.t1">
    <property type="protein sequence ID" value="PSAMB.scaffold5176size12423.g26045.t1"/>
    <property type="gene ID" value="PSAMB.scaffold5176size12423.g26045"/>
</dbReference>
<reference evidence="4" key="1">
    <citation type="submission" date="2022-11" db="UniProtKB">
        <authorList>
            <consortium name="WormBaseParasite"/>
        </authorList>
    </citation>
    <scope>IDENTIFICATION</scope>
</reference>
<organism evidence="3 4">
    <name type="scientific">Plectus sambesii</name>
    <dbReference type="NCBI Taxonomy" id="2011161"/>
    <lineage>
        <taxon>Eukaryota</taxon>
        <taxon>Metazoa</taxon>
        <taxon>Ecdysozoa</taxon>
        <taxon>Nematoda</taxon>
        <taxon>Chromadorea</taxon>
        <taxon>Plectida</taxon>
        <taxon>Plectina</taxon>
        <taxon>Plectoidea</taxon>
        <taxon>Plectidae</taxon>
        <taxon>Plectus</taxon>
    </lineage>
</organism>
<evidence type="ECO:0000259" key="2">
    <source>
        <dbReference type="PROSITE" id="PS50146"/>
    </source>
</evidence>
<dbReference type="Gene3D" id="2.60.200.40">
    <property type="match status" value="1"/>
</dbReference>
<dbReference type="GO" id="GO:0046512">
    <property type="term" value="P:sphingosine biosynthetic process"/>
    <property type="evidence" value="ECO:0007669"/>
    <property type="project" value="TreeGrafter"/>
</dbReference>
<dbReference type="GO" id="GO:0016020">
    <property type="term" value="C:membrane"/>
    <property type="evidence" value="ECO:0007669"/>
    <property type="project" value="TreeGrafter"/>
</dbReference>
<dbReference type="AlphaFoldDB" id="A0A914WX51"/>
<feature type="domain" description="DAGKc" evidence="2">
    <location>
        <begin position="33"/>
        <end position="181"/>
    </location>
</feature>
<name>A0A914WX51_9BILA</name>
<dbReference type="PROSITE" id="PS50146">
    <property type="entry name" value="DAGK"/>
    <property type="match status" value="1"/>
</dbReference>
<protein>
    <submittedName>
        <fullName evidence="4">DAGKc domain-containing protein</fullName>
    </submittedName>
</protein>
<dbReference type="InterPro" id="IPR017438">
    <property type="entry name" value="ATP-NAD_kinase_N"/>
</dbReference>
<evidence type="ECO:0000313" key="3">
    <source>
        <dbReference type="Proteomes" id="UP000887566"/>
    </source>
</evidence>
<feature type="compositionally biased region" description="Polar residues" evidence="1">
    <location>
        <begin position="245"/>
        <end position="261"/>
    </location>
</feature>
<dbReference type="GO" id="GO:0001727">
    <property type="term" value="F:lipid kinase activity"/>
    <property type="evidence" value="ECO:0007669"/>
    <property type="project" value="TreeGrafter"/>
</dbReference>
<keyword evidence="3" id="KW-1185">Reference proteome</keyword>
<evidence type="ECO:0000313" key="4">
    <source>
        <dbReference type="WBParaSite" id="PSAMB.scaffold5176size12423.g26045.t1"/>
    </source>
</evidence>
<dbReference type="GO" id="GO:0005737">
    <property type="term" value="C:cytoplasm"/>
    <property type="evidence" value="ECO:0007669"/>
    <property type="project" value="TreeGrafter"/>
</dbReference>
<dbReference type="Pfam" id="PF00781">
    <property type="entry name" value="DAGK_cat"/>
    <property type="match status" value="1"/>
</dbReference>
<dbReference type="SUPFAM" id="SSF111331">
    <property type="entry name" value="NAD kinase/diacylglycerol kinase-like"/>
    <property type="match status" value="1"/>
</dbReference>
<dbReference type="InterPro" id="IPR001206">
    <property type="entry name" value="Diacylglycerol_kinase_cat_dom"/>
</dbReference>
<accession>A0A914WX51</accession>
<feature type="region of interest" description="Disordered" evidence="1">
    <location>
        <begin position="239"/>
        <end position="261"/>
    </location>
</feature>
<dbReference type="InterPro" id="IPR050187">
    <property type="entry name" value="Lipid_Phosphate_FormReg"/>
</dbReference>
<dbReference type="SMART" id="SM00046">
    <property type="entry name" value="DAGKc"/>
    <property type="match status" value="1"/>
</dbReference>
<dbReference type="InterPro" id="IPR016064">
    <property type="entry name" value="NAD/diacylglycerol_kinase_sf"/>
</dbReference>
<dbReference type="Proteomes" id="UP000887566">
    <property type="component" value="Unplaced"/>
</dbReference>
<evidence type="ECO:0000256" key="1">
    <source>
        <dbReference type="SAM" id="MobiDB-lite"/>
    </source>
</evidence>
<dbReference type="PANTHER" id="PTHR12358">
    <property type="entry name" value="SPHINGOSINE KINASE"/>
    <property type="match status" value="1"/>
</dbReference>
<proteinExistence type="predicted"/>
<dbReference type="Gene3D" id="3.40.50.10330">
    <property type="entry name" value="Probable inorganic polyphosphate/atp-NAD kinase, domain 1"/>
    <property type="match status" value="1"/>
</dbReference>
<dbReference type="PANTHER" id="PTHR12358:SF112">
    <property type="entry name" value="LD11247P-RELATED"/>
    <property type="match status" value="1"/>
</dbReference>
<sequence length="378" mass="42439">MGCCKSKSSVVEPLRYKVFADRELDIERDSMEQSKRCYLIFVNPHSGPGKSLQVFRRILEPKLKAAGISYELVITERANHARAMMRTRNLDEFSAIVILSGDGLVFEVVNGMFERPDRDKALRKPLGVVPSGSGNALIASVFRHCNIPIDKKSFIERSCEMIASPHLSVLPVNLFHVETPTEHFAGFLSVGWALMSDIDIESEKWRKALGHARFTAGAVVRCFHLRTYKGRVSYLPANAKKAVPESSTSPNDVSLTKSTQQSTTVIVDDENSVRAKTSETTDWGAAWRKRYPEEGEFPALSDPVPSSWTVMNEDFVLIHAITMSHIGSNGPYMPCAQLDDDRIYLTYVTKRELSNRVSMLKCLADIETSKHLDYDFLK</sequence>